<proteinExistence type="predicted"/>
<dbReference type="AlphaFoldDB" id="Q0W754"/>
<evidence type="ECO:0000313" key="2">
    <source>
        <dbReference type="EMBL" id="CAJ35789.1"/>
    </source>
</evidence>
<keyword evidence="3" id="KW-1185">Reference proteome</keyword>
<dbReference type="EMBL" id="AM114193">
    <property type="protein sequence ID" value="CAJ35789.1"/>
    <property type="molecule type" value="Genomic_DNA"/>
</dbReference>
<evidence type="ECO:0000256" key="1">
    <source>
        <dbReference type="SAM" id="Phobius"/>
    </source>
</evidence>
<organism evidence="2 3">
    <name type="scientific">Methanocella arvoryzae (strain DSM 22066 / NBRC 105507 / MRE50)</name>
    <dbReference type="NCBI Taxonomy" id="351160"/>
    <lineage>
        <taxon>Archaea</taxon>
        <taxon>Methanobacteriati</taxon>
        <taxon>Methanobacteriota</taxon>
        <taxon>Stenosarchaea group</taxon>
        <taxon>Methanomicrobia</taxon>
        <taxon>Methanocellales</taxon>
        <taxon>Methanocellaceae</taxon>
        <taxon>Methanocella</taxon>
    </lineage>
</organism>
<reference evidence="2 3" key="1">
    <citation type="journal article" date="2006" name="Science">
        <title>Genome of rice cluster I archaea -- the key methane producers in the rice rhizosphere.</title>
        <authorList>
            <person name="Erkel C."/>
            <person name="Kube M."/>
            <person name="Reinhardt R."/>
            <person name="Liesack W."/>
        </authorList>
    </citation>
    <scope>NUCLEOTIDE SEQUENCE [LARGE SCALE GENOMIC DNA]</scope>
    <source>
        <strain evidence="3">DSM 22066 / NBRC 105507 / MRE50</strain>
    </source>
</reference>
<accession>Q0W754</accession>
<name>Q0W754_METAR</name>
<dbReference type="STRING" id="351160.RCIX331"/>
<keyword evidence="1" id="KW-0812">Transmembrane</keyword>
<keyword evidence="1" id="KW-1133">Transmembrane helix</keyword>
<feature type="transmembrane region" description="Helical" evidence="1">
    <location>
        <begin position="15"/>
        <end position="37"/>
    </location>
</feature>
<evidence type="ECO:0000313" key="3">
    <source>
        <dbReference type="Proteomes" id="UP000000663"/>
    </source>
</evidence>
<dbReference type="RefSeq" id="WP_012036711.1">
    <property type="nucleotide sequence ID" value="NC_009464.1"/>
</dbReference>
<dbReference type="KEGG" id="rci:RCIX331"/>
<protein>
    <submittedName>
        <fullName evidence="2">Uncharacterized protein</fullName>
    </submittedName>
</protein>
<gene>
    <name evidence="2" type="ORF">RCIX331</name>
</gene>
<keyword evidence="1" id="KW-0472">Membrane</keyword>
<dbReference type="eggNOG" id="arCOG03360">
    <property type="taxonomic scope" value="Archaea"/>
</dbReference>
<dbReference type="Proteomes" id="UP000000663">
    <property type="component" value="Chromosome"/>
</dbReference>
<dbReference type="GeneID" id="5145041"/>
<sequence>MFDDDSGADFLPAKLMVMVIVAALLIVLTASGMADLAGAHSEYQARAEADRIYELARLSYAGDCPGQSAGRSLDVSVPSTVRMIAFGAIPVNGTTVRADRSYFIEYSNGRSDTYVSDIPFACDQPDGPADVPLLLYPGKYYLTVSPASLNGSYKACIRAEAA</sequence>